<evidence type="ECO:0008006" key="4">
    <source>
        <dbReference type="Google" id="ProtNLM"/>
    </source>
</evidence>
<keyword evidence="3" id="KW-1185">Reference proteome</keyword>
<name>A0A0C9ZDX4_9AGAM</name>
<dbReference type="Proteomes" id="UP000054018">
    <property type="component" value="Unassembled WGS sequence"/>
</dbReference>
<evidence type="ECO:0000313" key="2">
    <source>
        <dbReference type="EMBL" id="KIK24124.1"/>
    </source>
</evidence>
<dbReference type="OrthoDB" id="2681139at2759"/>
<dbReference type="STRING" id="765257.A0A0C9ZDX4"/>
<dbReference type="PANTHER" id="PTHR46929">
    <property type="entry name" value="EXPRESSED PROTEIN"/>
    <property type="match status" value="1"/>
</dbReference>
<sequence>MDNDPLEPFLSTIAALAIIVGQCCMDLVTEEMSSDHARAYWNDKERAALLAFLLEQKHSGRMGDGAFKSSVLNAAASHLEHRFPNQRGPVKNGNHCKRQIASLKCVLRDINQWCSTSGVHWDNVSGEKLETEEEKQVFKAWLQDRPGNAMRQFENSGWPHLEAMEELFPNDQACGTCAYHPTSHVGLTRRSVSGVSTRPPPPTVPDTFVPSHGYLGLNSSNTSSNPIITPAVSPVPSQLMPAWVRSPTGTIAGAPEFYFLSVVSGFNASSGFPCNVHQPSPPPSISSSIPLSKKRSRASAPAESVSPFFEQIPTVEAALHSLSVGDEGEWSSKRTKKGKEHSTQAALVGIQGSMSFLGSVISSSSPVAAQKLHTEKMQAALDMV</sequence>
<accession>A0A0C9ZDX4</accession>
<reference evidence="3" key="2">
    <citation type="submission" date="2015-01" db="EMBL/GenBank/DDBJ databases">
        <title>Evolutionary Origins and Diversification of the Mycorrhizal Mutualists.</title>
        <authorList>
            <consortium name="DOE Joint Genome Institute"/>
            <consortium name="Mycorrhizal Genomics Consortium"/>
            <person name="Kohler A."/>
            <person name="Kuo A."/>
            <person name="Nagy L.G."/>
            <person name="Floudas D."/>
            <person name="Copeland A."/>
            <person name="Barry K.W."/>
            <person name="Cichocki N."/>
            <person name="Veneault-Fourrey C."/>
            <person name="LaButti K."/>
            <person name="Lindquist E.A."/>
            <person name="Lipzen A."/>
            <person name="Lundell T."/>
            <person name="Morin E."/>
            <person name="Murat C."/>
            <person name="Riley R."/>
            <person name="Ohm R."/>
            <person name="Sun H."/>
            <person name="Tunlid A."/>
            <person name="Henrissat B."/>
            <person name="Grigoriev I.V."/>
            <person name="Hibbett D.S."/>
            <person name="Martin F."/>
        </authorList>
    </citation>
    <scope>NUCLEOTIDE SEQUENCE [LARGE SCALE GENOMIC DNA]</scope>
    <source>
        <strain evidence="3">441</strain>
    </source>
</reference>
<dbReference type="HOGENOM" id="CLU_056419_0_0_1"/>
<evidence type="ECO:0000313" key="3">
    <source>
        <dbReference type="Proteomes" id="UP000054018"/>
    </source>
</evidence>
<feature type="region of interest" description="Disordered" evidence="1">
    <location>
        <begin position="278"/>
        <end position="297"/>
    </location>
</feature>
<protein>
    <recommendedName>
        <fullName evidence="4">Myb/SANT-like domain-containing protein</fullName>
    </recommendedName>
</protein>
<gene>
    <name evidence="2" type="ORF">PISMIDRAFT_10403</name>
</gene>
<dbReference type="AlphaFoldDB" id="A0A0C9ZDX4"/>
<proteinExistence type="predicted"/>
<evidence type="ECO:0000256" key="1">
    <source>
        <dbReference type="SAM" id="MobiDB-lite"/>
    </source>
</evidence>
<dbReference type="PANTHER" id="PTHR46929:SF3">
    <property type="entry name" value="MYB_SANT-LIKE DOMAIN-CONTAINING PROTEIN"/>
    <property type="match status" value="1"/>
</dbReference>
<dbReference type="EMBL" id="KN833719">
    <property type="protein sequence ID" value="KIK24124.1"/>
    <property type="molecule type" value="Genomic_DNA"/>
</dbReference>
<organism evidence="2 3">
    <name type="scientific">Pisolithus microcarpus 441</name>
    <dbReference type="NCBI Taxonomy" id="765257"/>
    <lineage>
        <taxon>Eukaryota</taxon>
        <taxon>Fungi</taxon>
        <taxon>Dikarya</taxon>
        <taxon>Basidiomycota</taxon>
        <taxon>Agaricomycotina</taxon>
        <taxon>Agaricomycetes</taxon>
        <taxon>Agaricomycetidae</taxon>
        <taxon>Boletales</taxon>
        <taxon>Sclerodermatineae</taxon>
        <taxon>Pisolithaceae</taxon>
        <taxon>Pisolithus</taxon>
    </lineage>
</organism>
<reference evidence="2 3" key="1">
    <citation type="submission" date="2014-04" db="EMBL/GenBank/DDBJ databases">
        <authorList>
            <consortium name="DOE Joint Genome Institute"/>
            <person name="Kuo A."/>
            <person name="Kohler A."/>
            <person name="Costa M.D."/>
            <person name="Nagy L.G."/>
            <person name="Floudas D."/>
            <person name="Copeland A."/>
            <person name="Barry K.W."/>
            <person name="Cichocki N."/>
            <person name="Veneault-Fourrey C."/>
            <person name="LaButti K."/>
            <person name="Lindquist E.A."/>
            <person name="Lipzen A."/>
            <person name="Lundell T."/>
            <person name="Morin E."/>
            <person name="Murat C."/>
            <person name="Sun H."/>
            <person name="Tunlid A."/>
            <person name="Henrissat B."/>
            <person name="Grigoriev I.V."/>
            <person name="Hibbett D.S."/>
            <person name="Martin F."/>
            <person name="Nordberg H.P."/>
            <person name="Cantor M.N."/>
            <person name="Hua S.X."/>
        </authorList>
    </citation>
    <scope>NUCLEOTIDE SEQUENCE [LARGE SCALE GENOMIC DNA]</scope>
    <source>
        <strain evidence="2 3">441</strain>
    </source>
</reference>